<dbReference type="SUPFAM" id="SSF75553">
    <property type="entry name" value="Smc hinge domain"/>
    <property type="match status" value="1"/>
</dbReference>
<sequence length="161" mass="18383">MENCKMVFQVLLGNTIIIDNWEAAIQYRREVVKTTDCPTLLTREGYRICSNGNFGGLSNKAPPIEKLRGMVFGEPLPPDYNIVCLQIDLLQKYQAAFLKCNEVNNELEKLRSFDILEMEKEEELDELKGELALIEEKLGMDVLTPTYILPKSILAHQYNGI</sequence>
<organism evidence="3 4">
    <name type="scientific">Notechis scutatus</name>
    <name type="common">mainland tiger snake</name>
    <dbReference type="NCBI Taxonomy" id="8663"/>
    <lineage>
        <taxon>Eukaryota</taxon>
        <taxon>Metazoa</taxon>
        <taxon>Chordata</taxon>
        <taxon>Craniata</taxon>
        <taxon>Vertebrata</taxon>
        <taxon>Euteleostomi</taxon>
        <taxon>Lepidosauria</taxon>
        <taxon>Squamata</taxon>
        <taxon>Bifurcata</taxon>
        <taxon>Unidentata</taxon>
        <taxon>Episquamata</taxon>
        <taxon>Toxicofera</taxon>
        <taxon>Serpentes</taxon>
        <taxon>Colubroidea</taxon>
        <taxon>Elapidae</taxon>
        <taxon>Hydrophiinae</taxon>
        <taxon>Notechis</taxon>
    </lineage>
</organism>
<keyword evidence="3" id="KW-1185">Reference proteome</keyword>
<name>A0A6J1W197_9SAUR</name>
<dbReference type="PANTHER" id="PTHR22640:SF2">
    <property type="entry name" value="STRUCTURAL MAINTENANCE OF CHROMOSOMES FLEXIBLE HINGE DOMAIN-CONTAINING PROTEIN 1"/>
    <property type="match status" value="1"/>
</dbReference>
<dbReference type="InterPro" id="IPR036277">
    <property type="entry name" value="SMC_hinge_sf"/>
</dbReference>
<dbReference type="GeneID" id="113430757"/>
<evidence type="ECO:0000313" key="4">
    <source>
        <dbReference type="RefSeq" id="XP_026548955.1"/>
    </source>
</evidence>
<evidence type="ECO:0000256" key="1">
    <source>
        <dbReference type="ARBA" id="ARBA00004286"/>
    </source>
</evidence>
<dbReference type="GO" id="GO:0051276">
    <property type="term" value="P:chromosome organization"/>
    <property type="evidence" value="ECO:0007669"/>
    <property type="project" value="InterPro"/>
</dbReference>
<keyword evidence="2" id="KW-0158">Chromosome</keyword>
<evidence type="ECO:0000313" key="3">
    <source>
        <dbReference type="Proteomes" id="UP000504612"/>
    </source>
</evidence>
<dbReference type="GO" id="GO:0005524">
    <property type="term" value="F:ATP binding"/>
    <property type="evidence" value="ECO:0007669"/>
    <property type="project" value="InterPro"/>
</dbReference>
<dbReference type="AlphaFoldDB" id="A0A6J1W197"/>
<dbReference type="InterPro" id="IPR038892">
    <property type="entry name" value="SMCHD1"/>
</dbReference>
<evidence type="ECO:0000256" key="2">
    <source>
        <dbReference type="ARBA" id="ARBA00022454"/>
    </source>
</evidence>
<dbReference type="Proteomes" id="UP000504612">
    <property type="component" value="Unplaced"/>
</dbReference>
<accession>A0A6J1W197</accession>
<proteinExistence type="predicted"/>
<protein>
    <submittedName>
        <fullName evidence="4">Structural maintenance of chromosomes flexible hinge domain-containing protein 1-like</fullName>
    </submittedName>
</protein>
<dbReference type="RefSeq" id="XP_026548955.1">
    <property type="nucleotide sequence ID" value="XM_026693170.1"/>
</dbReference>
<dbReference type="PANTHER" id="PTHR22640">
    <property type="entry name" value="STRUCTURAL MAINTENANCE OF CHROMOSOMES FLEXIBLE HINGE DOMAIN-CONTAINING PROTEIN 1"/>
    <property type="match status" value="1"/>
</dbReference>
<reference evidence="4" key="1">
    <citation type="submission" date="2025-08" db="UniProtKB">
        <authorList>
            <consortium name="RefSeq"/>
        </authorList>
    </citation>
    <scope>IDENTIFICATION</scope>
</reference>
<gene>
    <name evidence="4" type="primary">LOC113430757</name>
</gene>
<comment type="subcellular location">
    <subcellularLocation>
        <location evidence="1">Chromosome</location>
    </subcellularLocation>
</comment>
<dbReference type="GO" id="GO:0006302">
    <property type="term" value="P:double-strand break repair"/>
    <property type="evidence" value="ECO:0007669"/>
    <property type="project" value="InterPro"/>
</dbReference>
<dbReference type="KEGG" id="nss:113430757"/>
<dbReference type="GO" id="GO:0005694">
    <property type="term" value="C:chromosome"/>
    <property type="evidence" value="ECO:0007669"/>
    <property type="project" value="UniProtKB-SubCell"/>
</dbReference>